<protein>
    <submittedName>
        <fullName evidence="5">39S ribosomal protein L48, mitochondrial</fullName>
    </submittedName>
</protein>
<dbReference type="Gene3D" id="3.30.70.600">
    <property type="entry name" value="Ribosomal protein S10 domain"/>
    <property type="match status" value="1"/>
</dbReference>
<dbReference type="PANTHER" id="PTHR13473:SF0">
    <property type="entry name" value="LARGE RIBOSOMAL SUBUNIT PROTEIN ML48"/>
    <property type="match status" value="1"/>
</dbReference>
<reference evidence="5" key="1">
    <citation type="submission" date="2025-08" db="UniProtKB">
        <authorList>
            <consortium name="RefSeq"/>
        </authorList>
    </citation>
    <scope>IDENTIFICATION</scope>
</reference>
<dbReference type="Proteomes" id="UP000694871">
    <property type="component" value="Unplaced"/>
</dbReference>
<keyword evidence="1 5" id="KW-0689">Ribosomal protein</keyword>
<name>A0ABM1L3K2_GEKJA</name>
<dbReference type="InterPro" id="IPR027487">
    <property type="entry name" value="Ribosomal_mL48"/>
</dbReference>
<gene>
    <name evidence="5" type="primary">MRPL48</name>
</gene>
<sequence>MLARRLVSLAFETSRRNPVCSVGSPLLNCVRQHRSRPTHGIGRFRHLLPEVSKKRRDRLQMKEIDPGTEHTYGSLNIVMTSYDMPAVEHYARYIHRLCNRLSIKVEESYAMPTKTMEVMLMQEKGTKMYVDAVLTSHQRVVQVSGLSATFAPILLEIIQSSQPEGLHLLVKEHTEADFKVRLKARPELEELLSQMR</sequence>
<evidence type="ECO:0000256" key="2">
    <source>
        <dbReference type="ARBA" id="ARBA00023274"/>
    </source>
</evidence>
<evidence type="ECO:0000256" key="1">
    <source>
        <dbReference type="ARBA" id="ARBA00022980"/>
    </source>
</evidence>
<dbReference type="SUPFAM" id="SSF54999">
    <property type="entry name" value="Ribosomal protein S10"/>
    <property type="match status" value="1"/>
</dbReference>
<proteinExistence type="predicted"/>
<evidence type="ECO:0000313" key="4">
    <source>
        <dbReference type="Proteomes" id="UP000694871"/>
    </source>
</evidence>
<dbReference type="GeneID" id="107122028"/>
<dbReference type="RefSeq" id="XP_015280539.1">
    <property type="nucleotide sequence ID" value="XM_015425053.1"/>
</dbReference>
<evidence type="ECO:0000313" key="5">
    <source>
        <dbReference type="RefSeq" id="XP_015280539.1"/>
    </source>
</evidence>
<organism evidence="4 5">
    <name type="scientific">Gekko japonicus</name>
    <name type="common">Schlegel's Japanese gecko</name>
    <dbReference type="NCBI Taxonomy" id="146911"/>
    <lineage>
        <taxon>Eukaryota</taxon>
        <taxon>Metazoa</taxon>
        <taxon>Chordata</taxon>
        <taxon>Craniata</taxon>
        <taxon>Vertebrata</taxon>
        <taxon>Euteleostomi</taxon>
        <taxon>Lepidosauria</taxon>
        <taxon>Squamata</taxon>
        <taxon>Bifurcata</taxon>
        <taxon>Gekkota</taxon>
        <taxon>Gekkonidae</taxon>
        <taxon>Gekkoninae</taxon>
        <taxon>Gekko</taxon>
    </lineage>
</organism>
<dbReference type="InterPro" id="IPR027486">
    <property type="entry name" value="Ribosomal_uS10_dom"/>
</dbReference>
<dbReference type="SMART" id="SM01403">
    <property type="entry name" value="Ribosomal_S10"/>
    <property type="match status" value="1"/>
</dbReference>
<accession>A0ABM1L3K2</accession>
<dbReference type="InterPro" id="IPR036838">
    <property type="entry name" value="Ribosomal_uS10_dom_sf"/>
</dbReference>
<keyword evidence="4" id="KW-1185">Reference proteome</keyword>
<evidence type="ECO:0000259" key="3">
    <source>
        <dbReference type="SMART" id="SM01403"/>
    </source>
</evidence>
<dbReference type="GO" id="GO:0005840">
    <property type="term" value="C:ribosome"/>
    <property type="evidence" value="ECO:0007669"/>
    <property type="project" value="UniProtKB-KW"/>
</dbReference>
<feature type="domain" description="Small ribosomal subunit protein uS10" evidence="3">
    <location>
        <begin position="76"/>
        <end position="171"/>
    </location>
</feature>
<dbReference type="PANTHER" id="PTHR13473">
    <property type="entry name" value="MITOCHONDRIAL RIBOSOMAL PROTEIN L48"/>
    <property type="match status" value="1"/>
</dbReference>
<keyword evidence="2" id="KW-0687">Ribonucleoprotein</keyword>
<dbReference type="Pfam" id="PF00338">
    <property type="entry name" value="Ribosomal_S10"/>
    <property type="match status" value="1"/>
</dbReference>